<evidence type="ECO:0000313" key="4">
    <source>
        <dbReference type="EnsemblMetazoa" id="AALFPA23_013586.P19678"/>
    </source>
</evidence>
<reference evidence="4" key="2">
    <citation type="submission" date="2025-05" db="UniProtKB">
        <authorList>
            <consortium name="EnsemblMetazoa"/>
        </authorList>
    </citation>
    <scope>IDENTIFICATION</scope>
    <source>
        <strain evidence="4">Foshan</strain>
    </source>
</reference>
<name>A0ABM1YZL0_AEDAL</name>
<evidence type="ECO:0000256" key="2">
    <source>
        <dbReference type="SAM" id="Phobius"/>
    </source>
</evidence>
<keyword evidence="2" id="KW-1133">Transmembrane helix</keyword>
<feature type="region of interest" description="Disordered" evidence="1">
    <location>
        <begin position="122"/>
        <end position="142"/>
    </location>
</feature>
<dbReference type="Proteomes" id="UP000069940">
    <property type="component" value="Unassembled WGS sequence"/>
</dbReference>
<feature type="transmembrane region" description="Helical" evidence="2">
    <location>
        <begin position="459"/>
        <end position="481"/>
    </location>
</feature>
<dbReference type="InterPro" id="IPR035914">
    <property type="entry name" value="Sperma_CUB_dom_sf"/>
</dbReference>
<proteinExistence type="predicted"/>
<evidence type="ECO:0000313" key="5">
    <source>
        <dbReference type="Proteomes" id="UP000069940"/>
    </source>
</evidence>
<dbReference type="EnsemblMetazoa" id="AALFPA23_013586.R19678">
    <property type="protein sequence ID" value="AALFPA23_013586.P19678"/>
    <property type="gene ID" value="AALFPA23_013586"/>
</dbReference>
<keyword evidence="5" id="KW-1185">Reference proteome</keyword>
<dbReference type="RefSeq" id="XP_029726811.1">
    <property type="nucleotide sequence ID" value="XM_029870951.2"/>
</dbReference>
<accession>A0ABM1YZL0</accession>
<keyword evidence="2" id="KW-0472">Membrane</keyword>
<sequence length="635" mass="70748">MAAFKVLSGFAILVSLLQLSLGQELHDLLQDGSGLGDDVVTPSLVDDYVICPPDDGRVMNVLESDENRDETDYWYDYDDLYPARAAADDDQAISKENATLIELIDDDLLAEPTQEVNDELNTAENETASDVVEDEEASGDVEDLDGSIQLIRAPEIYNLPASETLDNKFNAFTEEHPEEIVLLSPNYPEPYPNVVNSFEDYAVTGGIGVQITIHDVDLDHESDFLFFRGGPVTDKAENGPIVTGKITSPLRFLIPHTTTFSVHFVSQHDPSANQTHKGFRLTYAPFGTVASPTTPSTTEMIVPREELQWVRREVSISRNMMVSVDMWPMVKSALANASNAYVEKHQLKYQPCRPDDIRILAQKCPDTWPGYEECVSLEFAVPLRPIVVIEEEPEGLALDHRGPLALAKGFIKLTTTEEPEPEYQLAKGNLERMWDEFGALALSEVGIEVYKMPENAAVLMIWIAISVCILAAFIFVLYSIWKIDFFKDYRRISKLSREPPDEDRSELKKKEFDISMFPSPHQIVPSLFPTGDPYGDRAAEPQYAYDNSTMNPWAEDGNDPTTFPNNSSHSLQPPKQQVFEPLSPLEYSPSIVDFNEIPETRSPRRSRNNNPFLPPPPPSGSSNARGAGGGADGGR</sequence>
<evidence type="ECO:0000256" key="1">
    <source>
        <dbReference type="SAM" id="MobiDB-lite"/>
    </source>
</evidence>
<feature type="region of interest" description="Disordered" evidence="1">
    <location>
        <begin position="547"/>
        <end position="635"/>
    </location>
</feature>
<keyword evidence="3" id="KW-0732">Signal</keyword>
<evidence type="ECO:0008006" key="6">
    <source>
        <dbReference type="Google" id="ProtNLM"/>
    </source>
</evidence>
<protein>
    <recommendedName>
        <fullName evidence="6">CUB domain-containing protein</fullName>
    </recommendedName>
</protein>
<evidence type="ECO:0000256" key="3">
    <source>
        <dbReference type="SAM" id="SignalP"/>
    </source>
</evidence>
<dbReference type="Gene3D" id="2.60.120.290">
    <property type="entry name" value="Spermadhesin, CUB domain"/>
    <property type="match status" value="1"/>
</dbReference>
<organism evidence="4 5">
    <name type="scientific">Aedes albopictus</name>
    <name type="common">Asian tiger mosquito</name>
    <name type="synonym">Stegomyia albopicta</name>
    <dbReference type="NCBI Taxonomy" id="7160"/>
    <lineage>
        <taxon>Eukaryota</taxon>
        <taxon>Metazoa</taxon>
        <taxon>Ecdysozoa</taxon>
        <taxon>Arthropoda</taxon>
        <taxon>Hexapoda</taxon>
        <taxon>Insecta</taxon>
        <taxon>Pterygota</taxon>
        <taxon>Neoptera</taxon>
        <taxon>Endopterygota</taxon>
        <taxon>Diptera</taxon>
        <taxon>Nematocera</taxon>
        <taxon>Culicoidea</taxon>
        <taxon>Culicidae</taxon>
        <taxon>Culicinae</taxon>
        <taxon>Aedini</taxon>
        <taxon>Aedes</taxon>
        <taxon>Stegomyia</taxon>
    </lineage>
</organism>
<reference evidence="5" key="1">
    <citation type="journal article" date="2015" name="Proc. Natl. Acad. Sci. U.S.A.">
        <title>Genome sequence of the Asian Tiger mosquito, Aedes albopictus, reveals insights into its biology, genetics, and evolution.</title>
        <authorList>
            <person name="Chen X.G."/>
            <person name="Jiang X."/>
            <person name="Gu J."/>
            <person name="Xu M."/>
            <person name="Wu Y."/>
            <person name="Deng Y."/>
            <person name="Zhang C."/>
            <person name="Bonizzoni M."/>
            <person name="Dermauw W."/>
            <person name="Vontas J."/>
            <person name="Armbruster P."/>
            <person name="Huang X."/>
            <person name="Yang Y."/>
            <person name="Zhang H."/>
            <person name="He W."/>
            <person name="Peng H."/>
            <person name="Liu Y."/>
            <person name="Wu K."/>
            <person name="Chen J."/>
            <person name="Lirakis M."/>
            <person name="Topalis P."/>
            <person name="Van Leeuwen T."/>
            <person name="Hall A.B."/>
            <person name="Jiang X."/>
            <person name="Thorpe C."/>
            <person name="Mueller R.L."/>
            <person name="Sun C."/>
            <person name="Waterhouse R.M."/>
            <person name="Yan G."/>
            <person name="Tu Z.J."/>
            <person name="Fang X."/>
            <person name="James A.A."/>
        </authorList>
    </citation>
    <scope>NUCLEOTIDE SEQUENCE [LARGE SCALE GENOMIC DNA]</scope>
    <source>
        <strain evidence="5">Foshan</strain>
    </source>
</reference>
<feature type="signal peptide" evidence="3">
    <location>
        <begin position="1"/>
        <end position="22"/>
    </location>
</feature>
<feature type="chain" id="PRO_5045825095" description="CUB domain-containing protein" evidence="3">
    <location>
        <begin position="23"/>
        <end position="635"/>
    </location>
</feature>
<keyword evidence="2" id="KW-0812">Transmembrane</keyword>
<dbReference type="GeneID" id="115265508"/>
<feature type="compositionally biased region" description="Polar residues" evidence="1">
    <location>
        <begin position="559"/>
        <end position="575"/>
    </location>
</feature>
<feature type="compositionally biased region" description="Acidic residues" evidence="1">
    <location>
        <begin position="131"/>
        <end position="142"/>
    </location>
</feature>
<dbReference type="SUPFAM" id="SSF49854">
    <property type="entry name" value="Spermadhesin, CUB domain"/>
    <property type="match status" value="1"/>
</dbReference>
<feature type="compositionally biased region" description="Gly residues" evidence="1">
    <location>
        <begin position="626"/>
        <end position="635"/>
    </location>
</feature>